<sequence length="198" mass="22418">MLKIGITGGIGSGKSTVVKIFEQLGVPAFIADIEAKKVMVEDATLITGLKQNFGDQVYFDDGTLNRKLLADIVFNNPEKLATLNSLVHPAVFRSFDRWSLSFHKKPYLLKEAALLFESGSYQQNDFNILVTAPEDLRINRVMQRDGSSEDEVKSRIKNQFSEEEKLKLADYIILNDEKKALIPQVLTLHREFLKRADD</sequence>
<keyword evidence="5 7" id="KW-0808">Transferase</keyword>
<dbReference type="GO" id="GO:0015937">
    <property type="term" value="P:coenzyme A biosynthetic process"/>
    <property type="evidence" value="ECO:0007669"/>
    <property type="project" value="UniProtKB-UniRule"/>
</dbReference>
<dbReference type="HAMAP" id="MF_00376">
    <property type="entry name" value="Dephospho_CoA_kinase"/>
    <property type="match status" value="1"/>
</dbReference>
<dbReference type="InterPro" id="IPR027417">
    <property type="entry name" value="P-loop_NTPase"/>
</dbReference>
<organism evidence="7 8">
    <name type="scientific">Solitalea agri</name>
    <dbReference type="NCBI Taxonomy" id="2953739"/>
    <lineage>
        <taxon>Bacteria</taxon>
        <taxon>Pseudomonadati</taxon>
        <taxon>Bacteroidota</taxon>
        <taxon>Sphingobacteriia</taxon>
        <taxon>Sphingobacteriales</taxon>
        <taxon>Sphingobacteriaceae</taxon>
        <taxon>Solitalea</taxon>
    </lineage>
</organism>
<keyword evidence="5 7" id="KW-0418">Kinase</keyword>
<evidence type="ECO:0000313" key="8">
    <source>
        <dbReference type="Proteomes" id="UP001155182"/>
    </source>
</evidence>
<comment type="similarity">
    <text evidence="1 5">Belongs to the CoaE family.</text>
</comment>
<reference evidence="7" key="1">
    <citation type="submission" date="2022-06" db="EMBL/GenBank/DDBJ databases">
        <title>Solitalea sp. MAHUQ-68 isolated from rhizospheric soil.</title>
        <authorList>
            <person name="Huq M.A."/>
        </authorList>
    </citation>
    <scope>NUCLEOTIDE SEQUENCE</scope>
    <source>
        <strain evidence="7">MAHUQ-68</strain>
    </source>
</reference>
<dbReference type="GO" id="GO:0005737">
    <property type="term" value="C:cytoplasm"/>
    <property type="evidence" value="ECO:0007669"/>
    <property type="project" value="UniProtKB-SubCell"/>
</dbReference>
<comment type="subcellular location">
    <subcellularLocation>
        <location evidence="5">Cytoplasm</location>
    </subcellularLocation>
</comment>
<name>A0A9X2EYR6_9SPHI</name>
<keyword evidence="3 5" id="KW-0067">ATP-binding</keyword>
<comment type="catalytic activity">
    <reaction evidence="5">
        <text>3'-dephospho-CoA + ATP = ADP + CoA + H(+)</text>
        <dbReference type="Rhea" id="RHEA:18245"/>
        <dbReference type="ChEBI" id="CHEBI:15378"/>
        <dbReference type="ChEBI" id="CHEBI:30616"/>
        <dbReference type="ChEBI" id="CHEBI:57287"/>
        <dbReference type="ChEBI" id="CHEBI:57328"/>
        <dbReference type="ChEBI" id="CHEBI:456216"/>
        <dbReference type="EC" id="2.7.1.24"/>
    </reaction>
</comment>
<dbReference type="SUPFAM" id="SSF52540">
    <property type="entry name" value="P-loop containing nucleoside triphosphate hydrolases"/>
    <property type="match status" value="1"/>
</dbReference>
<keyword evidence="2 5" id="KW-0547">Nucleotide-binding</keyword>
<dbReference type="GO" id="GO:0005524">
    <property type="term" value="F:ATP binding"/>
    <property type="evidence" value="ECO:0007669"/>
    <property type="project" value="UniProtKB-UniRule"/>
</dbReference>
<dbReference type="CDD" id="cd02022">
    <property type="entry name" value="DPCK"/>
    <property type="match status" value="1"/>
</dbReference>
<dbReference type="AlphaFoldDB" id="A0A9X2EYR6"/>
<comment type="function">
    <text evidence="5">Catalyzes the phosphorylation of the 3'-hydroxyl group of dephosphocoenzyme A to form coenzyme A.</text>
</comment>
<dbReference type="PROSITE" id="PS51219">
    <property type="entry name" value="DPCK"/>
    <property type="match status" value="1"/>
</dbReference>
<dbReference type="NCBIfam" id="TIGR00152">
    <property type="entry name" value="dephospho-CoA kinase"/>
    <property type="match status" value="1"/>
</dbReference>
<protein>
    <recommendedName>
        <fullName evidence="5 6">Dephospho-CoA kinase</fullName>
        <ecNumber evidence="5 6">2.7.1.24</ecNumber>
    </recommendedName>
    <alternativeName>
        <fullName evidence="5">Dephosphocoenzyme A kinase</fullName>
    </alternativeName>
</protein>
<comment type="pathway">
    <text evidence="5">Cofactor biosynthesis; coenzyme A biosynthesis; CoA from (R)-pantothenate: step 5/5.</text>
</comment>
<keyword evidence="8" id="KW-1185">Reference proteome</keyword>
<proteinExistence type="inferred from homology"/>
<evidence type="ECO:0000256" key="6">
    <source>
        <dbReference type="NCBIfam" id="TIGR00152"/>
    </source>
</evidence>
<dbReference type="Proteomes" id="UP001155182">
    <property type="component" value="Unassembled WGS sequence"/>
</dbReference>
<gene>
    <name evidence="5 7" type="primary">coaE</name>
    <name evidence="7" type="ORF">NF867_01205</name>
</gene>
<dbReference type="InterPro" id="IPR001977">
    <property type="entry name" value="Depp_CoAkinase"/>
</dbReference>
<keyword evidence="4 5" id="KW-0173">Coenzyme A biosynthesis</keyword>
<evidence type="ECO:0000256" key="2">
    <source>
        <dbReference type="ARBA" id="ARBA00022741"/>
    </source>
</evidence>
<evidence type="ECO:0000256" key="5">
    <source>
        <dbReference type="HAMAP-Rule" id="MF_00376"/>
    </source>
</evidence>
<dbReference type="Pfam" id="PF01121">
    <property type="entry name" value="CoaE"/>
    <property type="match status" value="1"/>
</dbReference>
<accession>A0A9X2EYR6</accession>
<dbReference type="Gene3D" id="3.40.50.300">
    <property type="entry name" value="P-loop containing nucleotide triphosphate hydrolases"/>
    <property type="match status" value="1"/>
</dbReference>
<dbReference type="EMBL" id="JAMWYS010000003">
    <property type="protein sequence ID" value="MCO4291479.1"/>
    <property type="molecule type" value="Genomic_DNA"/>
</dbReference>
<dbReference type="PANTHER" id="PTHR10695:SF46">
    <property type="entry name" value="BIFUNCTIONAL COENZYME A SYNTHASE-RELATED"/>
    <property type="match status" value="1"/>
</dbReference>
<feature type="binding site" evidence="5">
    <location>
        <begin position="11"/>
        <end position="16"/>
    </location>
    <ligand>
        <name>ATP</name>
        <dbReference type="ChEBI" id="CHEBI:30616"/>
    </ligand>
</feature>
<evidence type="ECO:0000313" key="7">
    <source>
        <dbReference type="EMBL" id="MCO4291479.1"/>
    </source>
</evidence>
<dbReference type="PANTHER" id="PTHR10695">
    <property type="entry name" value="DEPHOSPHO-COA KINASE-RELATED"/>
    <property type="match status" value="1"/>
</dbReference>
<evidence type="ECO:0000256" key="1">
    <source>
        <dbReference type="ARBA" id="ARBA00009018"/>
    </source>
</evidence>
<dbReference type="GO" id="GO:0004140">
    <property type="term" value="F:dephospho-CoA kinase activity"/>
    <property type="evidence" value="ECO:0007669"/>
    <property type="project" value="UniProtKB-UniRule"/>
</dbReference>
<evidence type="ECO:0000256" key="4">
    <source>
        <dbReference type="ARBA" id="ARBA00022993"/>
    </source>
</evidence>
<evidence type="ECO:0000256" key="3">
    <source>
        <dbReference type="ARBA" id="ARBA00022840"/>
    </source>
</evidence>
<dbReference type="EC" id="2.7.1.24" evidence="5 6"/>
<keyword evidence="5" id="KW-0963">Cytoplasm</keyword>
<comment type="caution">
    <text evidence="7">The sequence shown here is derived from an EMBL/GenBank/DDBJ whole genome shotgun (WGS) entry which is preliminary data.</text>
</comment>